<organism evidence="2 3">
    <name type="scientific">Hyphomicrobium album</name>
    <dbReference type="NCBI Taxonomy" id="2665159"/>
    <lineage>
        <taxon>Bacteria</taxon>
        <taxon>Pseudomonadati</taxon>
        <taxon>Pseudomonadota</taxon>
        <taxon>Alphaproteobacteria</taxon>
        <taxon>Hyphomicrobiales</taxon>
        <taxon>Hyphomicrobiaceae</taxon>
        <taxon>Hyphomicrobium</taxon>
    </lineage>
</organism>
<feature type="compositionally biased region" description="Polar residues" evidence="1">
    <location>
        <begin position="95"/>
        <end position="107"/>
    </location>
</feature>
<dbReference type="Proteomes" id="UP000440694">
    <property type="component" value="Unassembled WGS sequence"/>
</dbReference>
<evidence type="ECO:0000256" key="1">
    <source>
        <dbReference type="SAM" id="MobiDB-lite"/>
    </source>
</evidence>
<dbReference type="RefSeq" id="WP_154740230.1">
    <property type="nucleotide sequence ID" value="NZ_WMBQ01000002.1"/>
</dbReference>
<dbReference type="EMBL" id="WMBQ01000002">
    <property type="protein sequence ID" value="MTD95719.1"/>
    <property type="molecule type" value="Genomic_DNA"/>
</dbReference>
<proteinExistence type="predicted"/>
<dbReference type="AlphaFoldDB" id="A0A6I3KMP5"/>
<reference evidence="2 3" key="1">
    <citation type="submission" date="2019-11" db="EMBL/GenBank/DDBJ databases">
        <title>Identification of a novel strain.</title>
        <authorList>
            <person name="Xu Q."/>
            <person name="Wang G."/>
        </authorList>
    </citation>
    <scope>NUCLEOTIDE SEQUENCE [LARGE SCALE GENOMIC DNA]</scope>
    <source>
        <strain evidence="3">xq</strain>
    </source>
</reference>
<sequence>MIVCSCTEISDRDIESALLEILRAPDAPIPTPGIVYRHLAKRMNCCSCAPLAVETIYNKVDALEKKGLISPTLSATTRSKLLEFTSLRSSPRILSRNSDPETQTSDDNVVRKIA</sequence>
<keyword evidence="3" id="KW-1185">Reference proteome</keyword>
<feature type="region of interest" description="Disordered" evidence="1">
    <location>
        <begin position="92"/>
        <end position="114"/>
    </location>
</feature>
<evidence type="ECO:0000313" key="3">
    <source>
        <dbReference type="Proteomes" id="UP000440694"/>
    </source>
</evidence>
<dbReference type="Gene3D" id="1.10.10.1100">
    <property type="entry name" value="BFD-like [2Fe-2S]-binding domain"/>
    <property type="match status" value="1"/>
</dbReference>
<comment type="caution">
    <text evidence="2">The sequence shown here is derived from an EMBL/GenBank/DDBJ whole genome shotgun (WGS) entry which is preliminary data.</text>
</comment>
<protein>
    <submittedName>
        <fullName evidence="2">Uncharacterized protein</fullName>
    </submittedName>
</protein>
<gene>
    <name evidence="2" type="ORF">GIW81_15370</name>
</gene>
<evidence type="ECO:0000313" key="2">
    <source>
        <dbReference type="EMBL" id="MTD95719.1"/>
    </source>
</evidence>
<dbReference type="InterPro" id="IPR041854">
    <property type="entry name" value="BFD-like_2Fe2S-bd_dom_sf"/>
</dbReference>
<name>A0A6I3KMP5_9HYPH</name>
<accession>A0A6I3KMP5</accession>